<dbReference type="AlphaFoldDB" id="A0A9D3UYU7"/>
<feature type="compositionally biased region" description="Basic and acidic residues" evidence="1">
    <location>
        <begin position="88"/>
        <end position="116"/>
    </location>
</feature>
<feature type="region of interest" description="Disordered" evidence="1">
    <location>
        <begin position="77"/>
        <end position="116"/>
    </location>
</feature>
<dbReference type="EMBL" id="JAIQCV010000009">
    <property type="protein sequence ID" value="KAH1063934.1"/>
    <property type="molecule type" value="Genomic_DNA"/>
</dbReference>
<organism evidence="2 3">
    <name type="scientific">Gossypium stocksii</name>
    <dbReference type="NCBI Taxonomy" id="47602"/>
    <lineage>
        <taxon>Eukaryota</taxon>
        <taxon>Viridiplantae</taxon>
        <taxon>Streptophyta</taxon>
        <taxon>Embryophyta</taxon>
        <taxon>Tracheophyta</taxon>
        <taxon>Spermatophyta</taxon>
        <taxon>Magnoliopsida</taxon>
        <taxon>eudicotyledons</taxon>
        <taxon>Gunneridae</taxon>
        <taxon>Pentapetalae</taxon>
        <taxon>rosids</taxon>
        <taxon>malvids</taxon>
        <taxon>Malvales</taxon>
        <taxon>Malvaceae</taxon>
        <taxon>Malvoideae</taxon>
        <taxon>Gossypium</taxon>
    </lineage>
</organism>
<gene>
    <name evidence="2" type="ORF">J1N35_028921</name>
</gene>
<comment type="caution">
    <text evidence="2">The sequence shown here is derived from an EMBL/GenBank/DDBJ whole genome shotgun (WGS) entry which is preliminary data.</text>
</comment>
<sequence length="116" mass="13413">MCEKMDISEHAPNHKENEVELLFPHLVTALCRQAKVLMGRSLCVLQPNYVTKSGLKLPQFLVAKYKVKIEPVKTRKEEELEEVDNLEEDLKVESKGKTNKPKEVSDPDSDNFKYFH</sequence>
<name>A0A9D3UYU7_9ROSI</name>
<protein>
    <submittedName>
        <fullName evidence="2">Uncharacterized protein</fullName>
    </submittedName>
</protein>
<accession>A0A9D3UYU7</accession>
<evidence type="ECO:0000313" key="3">
    <source>
        <dbReference type="Proteomes" id="UP000828251"/>
    </source>
</evidence>
<proteinExistence type="predicted"/>
<dbReference type="Proteomes" id="UP000828251">
    <property type="component" value="Unassembled WGS sequence"/>
</dbReference>
<evidence type="ECO:0000313" key="2">
    <source>
        <dbReference type="EMBL" id="KAH1063934.1"/>
    </source>
</evidence>
<reference evidence="2 3" key="1">
    <citation type="journal article" date="2021" name="Plant Biotechnol. J.">
        <title>Multi-omics assisted identification of the key and species-specific regulatory components of drought-tolerant mechanisms in Gossypium stocksii.</title>
        <authorList>
            <person name="Yu D."/>
            <person name="Ke L."/>
            <person name="Zhang D."/>
            <person name="Wu Y."/>
            <person name="Sun Y."/>
            <person name="Mei J."/>
            <person name="Sun J."/>
            <person name="Sun Y."/>
        </authorList>
    </citation>
    <scope>NUCLEOTIDE SEQUENCE [LARGE SCALE GENOMIC DNA]</scope>
    <source>
        <strain evidence="3">cv. E1</strain>
        <tissue evidence="2">Leaf</tissue>
    </source>
</reference>
<keyword evidence="3" id="KW-1185">Reference proteome</keyword>
<evidence type="ECO:0000256" key="1">
    <source>
        <dbReference type="SAM" id="MobiDB-lite"/>
    </source>
</evidence>